<dbReference type="Gene3D" id="3.20.20.140">
    <property type="entry name" value="Metal-dependent hydrolases"/>
    <property type="match status" value="1"/>
</dbReference>
<sequence length="72" mass="8133">MFLRREDHLESIFSSLGLHPGYAIKASKRELGNHKDMIRGIKEEIVAIDEVGLDPYHLKKRNEGKAKKCSAG</sequence>
<keyword evidence="2" id="KW-1185">Reference proteome</keyword>
<organism evidence="1 2">
    <name type="scientific">candidate division MSBL1 archaeon SCGC-AAA259A05</name>
    <dbReference type="NCBI Taxonomy" id="1698259"/>
    <lineage>
        <taxon>Archaea</taxon>
        <taxon>Methanobacteriati</taxon>
        <taxon>Methanobacteriota</taxon>
        <taxon>candidate division MSBL1</taxon>
    </lineage>
</organism>
<protein>
    <submittedName>
        <fullName evidence="1">Uncharacterized protein</fullName>
    </submittedName>
</protein>
<gene>
    <name evidence="1" type="ORF">AKJ57_02460</name>
</gene>
<reference evidence="1 2" key="1">
    <citation type="journal article" date="2016" name="Sci. Rep.">
        <title>Metabolic traits of an uncultured archaeal lineage -MSBL1- from brine pools of the Red Sea.</title>
        <authorList>
            <person name="Mwirichia R."/>
            <person name="Alam I."/>
            <person name="Rashid M."/>
            <person name="Vinu M."/>
            <person name="Ba-Alawi W."/>
            <person name="Anthony Kamau A."/>
            <person name="Kamanda Ngugi D."/>
            <person name="Goker M."/>
            <person name="Klenk H.P."/>
            <person name="Bajic V."/>
            <person name="Stingl U."/>
        </authorList>
    </citation>
    <scope>NUCLEOTIDE SEQUENCE [LARGE SCALE GENOMIC DNA]</scope>
    <source>
        <strain evidence="1">SCGC-AAA259A05</strain>
    </source>
</reference>
<dbReference type="Proteomes" id="UP000070163">
    <property type="component" value="Unassembled WGS sequence"/>
</dbReference>
<dbReference type="EMBL" id="LHXJ01000021">
    <property type="protein sequence ID" value="KXA91103.1"/>
    <property type="molecule type" value="Genomic_DNA"/>
</dbReference>
<evidence type="ECO:0000313" key="2">
    <source>
        <dbReference type="Proteomes" id="UP000070163"/>
    </source>
</evidence>
<dbReference type="AlphaFoldDB" id="A0A133UA63"/>
<proteinExistence type="predicted"/>
<comment type="caution">
    <text evidence="1">The sequence shown here is derived from an EMBL/GenBank/DDBJ whole genome shotgun (WGS) entry which is preliminary data.</text>
</comment>
<evidence type="ECO:0000313" key="1">
    <source>
        <dbReference type="EMBL" id="KXA91103.1"/>
    </source>
</evidence>
<name>A0A133UA63_9EURY</name>
<accession>A0A133UA63</accession>